<dbReference type="AlphaFoldDB" id="A0A3M7QMF2"/>
<comment type="caution">
    <text evidence="2">The sequence shown here is derived from an EMBL/GenBank/DDBJ whole genome shotgun (WGS) entry which is preliminary data.</text>
</comment>
<evidence type="ECO:0000256" key="1">
    <source>
        <dbReference type="SAM" id="MobiDB-lite"/>
    </source>
</evidence>
<feature type="compositionally biased region" description="Basic and acidic residues" evidence="1">
    <location>
        <begin position="10"/>
        <end position="27"/>
    </location>
</feature>
<organism evidence="2 3">
    <name type="scientific">Brachionus plicatilis</name>
    <name type="common">Marine rotifer</name>
    <name type="synonym">Brachionus muelleri</name>
    <dbReference type="NCBI Taxonomy" id="10195"/>
    <lineage>
        <taxon>Eukaryota</taxon>
        <taxon>Metazoa</taxon>
        <taxon>Spiralia</taxon>
        <taxon>Gnathifera</taxon>
        <taxon>Rotifera</taxon>
        <taxon>Eurotatoria</taxon>
        <taxon>Monogononta</taxon>
        <taxon>Pseudotrocha</taxon>
        <taxon>Ploima</taxon>
        <taxon>Brachionidae</taxon>
        <taxon>Brachionus</taxon>
    </lineage>
</organism>
<feature type="non-terminal residue" evidence="2">
    <location>
        <position position="1"/>
    </location>
</feature>
<reference evidence="2 3" key="1">
    <citation type="journal article" date="2018" name="Sci. Rep.">
        <title>Genomic signatures of local adaptation to the degree of environmental predictability in rotifers.</title>
        <authorList>
            <person name="Franch-Gras L."/>
            <person name="Hahn C."/>
            <person name="Garcia-Roger E.M."/>
            <person name="Carmona M.J."/>
            <person name="Serra M."/>
            <person name="Gomez A."/>
        </authorList>
    </citation>
    <scope>NUCLEOTIDE SEQUENCE [LARGE SCALE GENOMIC DNA]</scope>
    <source>
        <strain evidence="2">HYR1</strain>
    </source>
</reference>
<dbReference type="EMBL" id="REGN01005689">
    <property type="protein sequence ID" value="RNA12459.1"/>
    <property type="molecule type" value="Genomic_DNA"/>
</dbReference>
<evidence type="ECO:0000313" key="3">
    <source>
        <dbReference type="Proteomes" id="UP000276133"/>
    </source>
</evidence>
<name>A0A3M7QMF2_BRAPC</name>
<sequence>LNKNQTSLKKGNENDVKIEEKKSEKLNKNQTSPKRGNENGHIKIFSNFQFKINSKLCWIEKLFPKKILIKN</sequence>
<gene>
    <name evidence="2" type="ORF">BpHYR1_010390</name>
</gene>
<feature type="region of interest" description="Disordered" evidence="1">
    <location>
        <begin position="1"/>
        <end position="40"/>
    </location>
</feature>
<dbReference type="Proteomes" id="UP000276133">
    <property type="component" value="Unassembled WGS sequence"/>
</dbReference>
<keyword evidence="3" id="KW-1185">Reference proteome</keyword>
<proteinExistence type="predicted"/>
<protein>
    <submittedName>
        <fullName evidence="2">Uncharacterized protein</fullName>
    </submittedName>
</protein>
<accession>A0A3M7QMF2</accession>
<evidence type="ECO:0000313" key="2">
    <source>
        <dbReference type="EMBL" id="RNA12459.1"/>
    </source>
</evidence>